<dbReference type="Proteomes" id="UP000299102">
    <property type="component" value="Unassembled WGS sequence"/>
</dbReference>
<protein>
    <submittedName>
        <fullName evidence="2">Uncharacterized protein</fullName>
    </submittedName>
</protein>
<comment type="caution">
    <text evidence="2">The sequence shown here is derived from an EMBL/GenBank/DDBJ whole genome shotgun (WGS) entry which is preliminary data.</text>
</comment>
<name>A0A4C1W8Q9_EUMVA</name>
<dbReference type="AlphaFoldDB" id="A0A4C1W8Q9"/>
<proteinExistence type="predicted"/>
<evidence type="ECO:0000313" key="2">
    <source>
        <dbReference type="EMBL" id="GBP47748.1"/>
    </source>
</evidence>
<sequence length="110" mass="11943">MLQKGKILEYIECPQAYGQSRTGCKIQSPTVGRRGRRAGGGGGRHAETFEMSVIERGGGRRAGRAAFVHKIALFRPPDEGYLSALPHGESRLCEAIRHDTVTHGFAVLVP</sequence>
<dbReference type="EMBL" id="BGZK01000509">
    <property type="protein sequence ID" value="GBP47748.1"/>
    <property type="molecule type" value="Genomic_DNA"/>
</dbReference>
<accession>A0A4C1W8Q9</accession>
<reference evidence="2 3" key="1">
    <citation type="journal article" date="2019" name="Commun. Biol.">
        <title>The bagworm genome reveals a unique fibroin gene that provides high tensile strength.</title>
        <authorList>
            <person name="Kono N."/>
            <person name="Nakamura H."/>
            <person name="Ohtoshi R."/>
            <person name="Tomita M."/>
            <person name="Numata K."/>
            <person name="Arakawa K."/>
        </authorList>
    </citation>
    <scope>NUCLEOTIDE SEQUENCE [LARGE SCALE GENOMIC DNA]</scope>
</reference>
<gene>
    <name evidence="2" type="ORF">EVAR_23998_1</name>
</gene>
<keyword evidence="3" id="KW-1185">Reference proteome</keyword>
<feature type="region of interest" description="Disordered" evidence="1">
    <location>
        <begin position="24"/>
        <end position="46"/>
    </location>
</feature>
<evidence type="ECO:0000313" key="3">
    <source>
        <dbReference type="Proteomes" id="UP000299102"/>
    </source>
</evidence>
<organism evidence="2 3">
    <name type="scientific">Eumeta variegata</name>
    <name type="common">Bagworm moth</name>
    <name type="synonym">Eumeta japonica</name>
    <dbReference type="NCBI Taxonomy" id="151549"/>
    <lineage>
        <taxon>Eukaryota</taxon>
        <taxon>Metazoa</taxon>
        <taxon>Ecdysozoa</taxon>
        <taxon>Arthropoda</taxon>
        <taxon>Hexapoda</taxon>
        <taxon>Insecta</taxon>
        <taxon>Pterygota</taxon>
        <taxon>Neoptera</taxon>
        <taxon>Endopterygota</taxon>
        <taxon>Lepidoptera</taxon>
        <taxon>Glossata</taxon>
        <taxon>Ditrysia</taxon>
        <taxon>Tineoidea</taxon>
        <taxon>Psychidae</taxon>
        <taxon>Oiketicinae</taxon>
        <taxon>Eumeta</taxon>
    </lineage>
</organism>
<evidence type="ECO:0000256" key="1">
    <source>
        <dbReference type="SAM" id="MobiDB-lite"/>
    </source>
</evidence>